<dbReference type="WBParaSite" id="TCLT_0000191701-mRNA-1">
    <property type="protein sequence ID" value="TCLT_0000191701-mRNA-1"/>
    <property type="gene ID" value="TCLT_0000191701"/>
</dbReference>
<sequence length="85" mass="9744">MSTQEQILKEPDSTLLSFVTSPQFDDRRYRFLRTYTPTPYRSPFNTSTISLPEIKEVTNEDNDTSSTTSSKSSLQAHKIVSNYCN</sequence>
<dbReference type="OrthoDB" id="10566353at2759"/>
<dbReference type="Proteomes" id="UP000276776">
    <property type="component" value="Unassembled WGS sequence"/>
</dbReference>
<evidence type="ECO:0000313" key="2">
    <source>
        <dbReference type="EMBL" id="VDM97616.1"/>
    </source>
</evidence>
<dbReference type="OMA" id="MDMRSED"/>
<protein>
    <submittedName>
        <fullName evidence="2 4">Uncharacterized protein</fullName>
    </submittedName>
</protein>
<evidence type="ECO:0000256" key="1">
    <source>
        <dbReference type="SAM" id="MobiDB-lite"/>
    </source>
</evidence>
<feature type="compositionally biased region" description="Low complexity" evidence="1">
    <location>
        <begin position="64"/>
        <end position="73"/>
    </location>
</feature>
<organism evidence="4">
    <name type="scientific">Thelazia callipaeda</name>
    <name type="common">Oriental eyeworm</name>
    <name type="synonym">Parasitic nematode</name>
    <dbReference type="NCBI Taxonomy" id="103827"/>
    <lineage>
        <taxon>Eukaryota</taxon>
        <taxon>Metazoa</taxon>
        <taxon>Ecdysozoa</taxon>
        <taxon>Nematoda</taxon>
        <taxon>Chromadorea</taxon>
        <taxon>Rhabditida</taxon>
        <taxon>Spirurina</taxon>
        <taxon>Spiruromorpha</taxon>
        <taxon>Thelazioidea</taxon>
        <taxon>Thelaziidae</taxon>
        <taxon>Thelazia</taxon>
    </lineage>
</organism>
<reference evidence="2 3" key="2">
    <citation type="submission" date="2018-11" db="EMBL/GenBank/DDBJ databases">
        <authorList>
            <consortium name="Pathogen Informatics"/>
        </authorList>
    </citation>
    <scope>NUCLEOTIDE SEQUENCE [LARGE SCALE GENOMIC DNA]</scope>
</reference>
<accession>A0A0N5CNY8</accession>
<dbReference type="EMBL" id="UYYF01000307">
    <property type="protein sequence ID" value="VDM97616.1"/>
    <property type="molecule type" value="Genomic_DNA"/>
</dbReference>
<reference evidence="4" key="1">
    <citation type="submission" date="2017-02" db="UniProtKB">
        <authorList>
            <consortium name="WormBaseParasite"/>
        </authorList>
    </citation>
    <scope>IDENTIFICATION</scope>
</reference>
<name>A0A0N5CNY8_THECL</name>
<dbReference type="AlphaFoldDB" id="A0A0N5CNY8"/>
<evidence type="ECO:0000313" key="4">
    <source>
        <dbReference type="WBParaSite" id="TCLT_0000191701-mRNA-1"/>
    </source>
</evidence>
<evidence type="ECO:0000313" key="3">
    <source>
        <dbReference type="Proteomes" id="UP000276776"/>
    </source>
</evidence>
<proteinExistence type="predicted"/>
<gene>
    <name evidence="2" type="ORF">TCLT_LOCUS1918</name>
</gene>
<keyword evidence="3" id="KW-1185">Reference proteome</keyword>
<feature type="region of interest" description="Disordered" evidence="1">
    <location>
        <begin position="54"/>
        <end position="85"/>
    </location>
</feature>